<dbReference type="InterPro" id="IPR050951">
    <property type="entry name" value="Retrovirus_Pol_polyprotein"/>
</dbReference>
<feature type="domain" description="Integrase catalytic" evidence="1">
    <location>
        <begin position="691"/>
        <end position="789"/>
    </location>
</feature>
<dbReference type="Gene3D" id="3.10.10.10">
    <property type="entry name" value="HIV Type 1 Reverse Transcriptase, subunit A, domain 1"/>
    <property type="match status" value="1"/>
</dbReference>
<keyword evidence="2" id="KW-0808">Transferase</keyword>
<comment type="caution">
    <text evidence="2">The sequence shown here is derived from an EMBL/GenBank/DDBJ whole genome shotgun (WGS) entry which is preliminary data.</text>
</comment>
<reference evidence="2" key="2">
    <citation type="submission" date="2022-01" db="EMBL/GenBank/DDBJ databases">
        <authorList>
            <person name="Yamashiro T."/>
            <person name="Shiraishi A."/>
            <person name="Satake H."/>
            <person name="Nakayama K."/>
        </authorList>
    </citation>
    <scope>NUCLEOTIDE SEQUENCE</scope>
</reference>
<protein>
    <submittedName>
        <fullName evidence="2">Reverse transcriptase domain-containing protein</fullName>
    </submittedName>
</protein>
<sequence length="875" mass="99660">MLYNVKTYDETGEPEDHVKIFQAAAQVGRWAMPTWCHMFNSTLIGAARVWFDELHSESIDGYKDLKAAFLAYFLQQKKYVKDPVEIHNIKQRKGETIEEFMERFKVETEHMKGAPECMRISGFMHRVNNPELTKRLNKHVPKTMEEMMIATTTFIRGEAAAAGKKKGHASWRARDQSKRHASERRTHKEILVAEAGKFKPPPPMVTPVKKRSSNKFYDFHNDKGHNTDECMQLKKQIEELVRAGDAVHSTKAWMNFMIVRSLSPCNGIIGRPGIREIQAVPSTAHEMLKFPVDEGIVTIRSTILIPAECATVITSSKEIPREAGVRHENFKVALHPNFPDQEVAIGGTLSAKGRMELCLLLKENLDIFAWKPSDMTRVPRSIAEHRLNTREGYSPIAESYEEKTAFHTSHGVYCYTKMPFGLKNSGATYQRLVDKALDSQVGRNIEILADFLVEKPDESPPDTSVVETPQELLTLFTDGSSCVNGSEYEALIAGLQIAAHMGVRNVHASVDFKLLANQVLGAYVLIEVLKEKSIHEEEVVTVVEEEGLTWMTPIIKYLKDETLPDDRKEASKLCIKARQYELLEGVLDRSMHAGPRFVVAKAMRLGYYWPTMHRDARDMIRTCNDYQIHHPVPRNPQQLLTPITAPWPFYKWGIDIAGPFPKGLGKVKFLIVAMDYFTKWIEAKAMSKITGNQFSDNLFKDWCEKLNITQRFASVKHPQSNGLVERANQSLGDGIKARLGEGNKNWIEELPHVLWAYRMTIKTSHDNTLFSLTYGTKAIIPTEIRMLTYRTTAAKSRMTKYYNARVRGVTFRPKDFVYRSNDASHAVARGKLRPKWEGSYEVTKALRDGAYRLRSIDGTVLPQTWNMANLKKCYL</sequence>
<dbReference type="PANTHER" id="PTHR37984">
    <property type="entry name" value="PROTEIN CBG26694"/>
    <property type="match status" value="1"/>
</dbReference>
<dbReference type="InterPro" id="IPR043502">
    <property type="entry name" value="DNA/RNA_pol_sf"/>
</dbReference>
<dbReference type="GO" id="GO:0003964">
    <property type="term" value="F:RNA-directed DNA polymerase activity"/>
    <property type="evidence" value="ECO:0007669"/>
    <property type="project" value="UniProtKB-KW"/>
</dbReference>
<organism evidence="2 3">
    <name type="scientific">Tanacetum coccineum</name>
    <dbReference type="NCBI Taxonomy" id="301880"/>
    <lineage>
        <taxon>Eukaryota</taxon>
        <taxon>Viridiplantae</taxon>
        <taxon>Streptophyta</taxon>
        <taxon>Embryophyta</taxon>
        <taxon>Tracheophyta</taxon>
        <taxon>Spermatophyta</taxon>
        <taxon>Magnoliopsida</taxon>
        <taxon>eudicotyledons</taxon>
        <taxon>Gunneridae</taxon>
        <taxon>Pentapetalae</taxon>
        <taxon>asterids</taxon>
        <taxon>campanulids</taxon>
        <taxon>Asterales</taxon>
        <taxon>Asteraceae</taxon>
        <taxon>Asteroideae</taxon>
        <taxon>Anthemideae</taxon>
        <taxon>Anthemidinae</taxon>
        <taxon>Tanacetum</taxon>
    </lineage>
</organism>
<evidence type="ECO:0000259" key="1">
    <source>
        <dbReference type="PROSITE" id="PS50994"/>
    </source>
</evidence>
<dbReference type="SUPFAM" id="SSF56672">
    <property type="entry name" value="DNA/RNA polymerases"/>
    <property type="match status" value="1"/>
</dbReference>
<keyword evidence="3" id="KW-1185">Reference proteome</keyword>
<dbReference type="PANTHER" id="PTHR37984:SF5">
    <property type="entry name" value="PROTEIN NYNRIN-LIKE"/>
    <property type="match status" value="1"/>
</dbReference>
<accession>A0ABQ4YL00</accession>
<evidence type="ECO:0000313" key="3">
    <source>
        <dbReference type="Proteomes" id="UP001151760"/>
    </source>
</evidence>
<keyword evidence="2" id="KW-0548">Nucleotidyltransferase</keyword>
<evidence type="ECO:0000313" key="2">
    <source>
        <dbReference type="EMBL" id="GJS78116.1"/>
    </source>
</evidence>
<dbReference type="InterPro" id="IPR005162">
    <property type="entry name" value="Retrotrans_gag_dom"/>
</dbReference>
<dbReference type="InterPro" id="IPR001584">
    <property type="entry name" value="Integrase_cat-core"/>
</dbReference>
<dbReference type="InterPro" id="IPR012337">
    <property type="entry name" value="RNaseH-like_sf"/>
</dbReference>
<dbReference type="Proteomes" id="UP001151760">
    <property type="component" value="Unassembled WGS sequence"/>
</dbReference>
<keyword evidence="2" id="KW-0695">RNA-directed DNA polymerase</keyword>
<gene>
    <name evidence="2" type="ORF">Tco_0727997</name>
</gene>
<name>A0ABQ4YL00_9ASTR</name>
<reference evidence="2" key="1">
    <citation type="journal article" date="2022" name="Int. J. Mol. Sci.">
        <title>Draft Genome of Tanacetum Coccineum: Genomic Comparison of Closely Related Tanacetum-Family Plants.</title>
        <authorList>
            <person name="Yamashiro T."/>
            <person name="Shiraishi A."/>
            <person name="Nakayama K."/>
            <person name="Satake H."/>
        </authorList>
    </citation>
    <scope>NUCLEOTIDE SEQUENCE</scope>
</reference>
<dbReference type="Gene3D" id="1.10.340.70">
    <property type="match status" value="1"/>
</dbReference>
<dbReference type="SUPFAM" id="SSF53098">
    <property type="entry name" value="Ribonuclease H-like"/>
    <property type="match status" value="1"/>
</dbReference>
<dbReference type="Gene3D" id="3.30.70.270">
    <property type="match status" value="1"/>
</dbReference>
<dbReference type="InterPro" id="IPR036397">
    <property type="entry name" value="RNaseH_sf"/>
</dbReference>
<dbReference type="Pfam" id="PF03732">
    <property type="entry name" value="Retrotrans_gag"/>
    <property type="match status" value="1"/>
</dbReference>
<dbReference type="InterPro" id="IPR043128">
    <property type="entry name" value="Rev_trsase/Diguanyl_cyclase"/>
</dbReference>
<dbReference type="PROSITE" id="PS50994">
    <property type="entry name" value="INTEGRASE"/>
    <property type="match status" value="1"/>
</dbReference>
<dbReference type="EMBL" id="BQNB010010500">
    <property type="protein sequence ID" value="GJS78116.1"/>
    <property type="molecule type" value="Genomic_DNA"/>
</dbReference>
<proteinExistence type="predicted"/>
<dbReference type="Gene3D" id="3.30.420.10">
    <property type="entry name" value="Ribonuclease H-like superfamily/Ribonuclease H"/>
    <property type="match status" value="1"/>
</dbReference>